<evidence type="ECO:0000313" key="2">
    <source>
        <dbReference type="Proteomes" id="UP000694886"/>
    </source>
</evidence>
<reference evidence="2" key="1">
    <citation type="journal article" date="1997" name="Nucleic Acids Res.">
        <title>tRNAscan-SE: a program for improved detection of transfer RNA genes in genomic sequence.</title>
        <authorList>
            <person name="Lowe T.M."/>
            <person name="Eddy S.R."/>
        </authorList>
    </citation>
    <scope>NUCLEOTIDE SEQUENCE [LARGE SCALE GENOMIC DNA]</scope>
    <source>
        <strain evidence="2">r\B97-61/B2</strain>
    </source>
</reference>
<reference evidence="3" key="2">
    <citation type="submission" date="2025-08" db="UniProtKB">
        <authorList>
            <consortium name="RefSeq"/>
        </authorList>
    </citation>
    <scope>IDENTIFICATION</scope>
</reference>
<dbReference type="KEGG" id="tcc:108661586"/>
<dbReference type="Proteomes" id="UP000694886">
    <property type="component" value="Chromosome 1"/>
</dbReference>
<gene>
    <name evidence="3" type="primary">LOC108661586</name>
</gene>
<evidence type="ECO:0000256" key="1">
    <source>
        <dbReference type="SAM" id="MobiDB-lite"/>
    </source>
</evidence>
<dbReference type="RefSeq" id="XP_017974514.1">
    <property type="nucleotide sequence ID" value="XM_018119025.1"/>
</dbReference>
<feature type="compositionally biased region" description="Basic and acidic residues" evidence="1">
    <location>
        <begin position="46"/>
        <end position="56"/>
    </location>
</feature>
<name>A0AB32W8Z9_THECC</name>
<accession>A0AB32W8Z9</accession>
<evidence type="ECO:0000313" key="3">
    <source>
        <dbReference type="RefSeq" id="XP_017974514.1"/>
    </source>
</evidence>
<dbReference type="AlphaFoldDB" id="A0AB32W8Z9"/>
<dbReference type="Gramene" id="Tc01v2_t017860.2">
    <property type="protein sequence ID" value="Tc01v2_p017860.2"/>
    <property type="gene ID" value="Tc01v2_g017860"/>
</dbReference>
<protein>
    <submittedName>
        <fullName evidence="3">Uncharacterized protein LOC108661586</fullName>
    </submittedName>
</protein>
<dbReference type="GeneID" id="108661586"/>
<feature type="compositionally biased region" description="Basic and acidic residues" evidence="1">
    <location>
        <begin position="66"/>
        <end position="81"/>
    </location>
</feature>
<sequence>MSEQSFNMAMSDGEKTLSKVETVLKQLSIEESRSFENGKQVCQFDESGHNEKESQKIKGIKCKPKNKGDKSSQRQKNALEKAKRKKRLQIDKLVETPLVQEDSSQIAHTLYHSATSGFNQSNSC</sequence>
<proteinExistence type="predicted"/>
<organism evidence="2 3">
    <name type="scientific">Theobroma cacao</name>
    <name type="common">Cacao</name>
    <name type="synonym">Cocoa</name>
    <dbReference type="NCBI Taxonomy" id="3641"/>
    <lineage>
        <taxon>Eukaryota</taxon>
        <taxon>Viridiplantae</taxon>
        <taxon>Streptophyta</taxon>
        <taxon>Embryophyta</taxon>
        <taxon>Tracheophyta</taxon>
        <taxon>Spermatophyta</taxon>
        <taxon>Magnoliopsida</taxon>
        <taxon>eudicotyledons</taxon>
        <taxon>Gunneridae</taxon>
        <taxon>Pentapetalae</taxon>
        <taxon>rosids</taxon>
        <taxon>malvids</taxon>
        <taxon>Malvales</taxon>
        <taxon>Malvaceae</taxon>
        <taxon>Byttnerioideae</taxon>
        <taxon>Theobroma</taxon>
    </lineage>
</organism>
<feature type="region of interest" description="Disordered" evidence="1">
    <location>
        <begin position="45"/>
        <end position="85"/>
    </location>
</feature>